<organism evidence="5 6">
    <name type="scientific">Parabacteroides acidifaciens</name>
    <dbReference type="NCBI Taxonomy" id="2290935"/>
    <lineage>
        <taxon>Bacteria</taxon>
        <taxon>Pseudomonadati</taxon>
        <taxon>Bacteroidota</taxon>
        <taxon>Bacteroidia</taxon>
        <taxon>Bacteroidales</taxon>
        <taxon>Tannerellaceae</taxon>
        <taxon>Parabacteroides</taxon>
    </lineage>
</organism>
<comment type="caution">
    <text evidence="5">The sequence shown here is derived from an EMBL/GenBank/DDBJ whole genome shotgun (WGS) entry which is preliminary data.</text>
</comment>
<dbReference type="SUPFAM" id="SSF53383">
    <property type="entry name" value="PLP-dependent transferases"/>
    <property type="match status" value="1"/>
</dbReference>
<dbReference type="GO" id="GO:0008483">
    <property type="term" value="F:transaminase activity"/>
    <property type="evidence" value="ECO:0007669"/>
    <property type="project" value="UniProtKB-KW"/>
</dbReference>
<dbReference type="PANTHER" id="PTHR30244:SF42">
    <property type="entry name" value="UDP-2-ACETAMIDO-2-DEOXY-3-OXO-D-GLUCURONATE AMINOTRANSFERASE"/>
    <property type="match status" value="1"/>
</dbReference>
<evidence type="ECO:0000256" key="2">
    <source>
        <dbReference type="PIRSR" id="PIRSR000390-2"/>
    </source>
</evidence>
<dbReference type="InterPro" id="IPR000653">
    <property type="entry name" value="DegT/StrS_aminotransferase"/>
</dbReference>
<feature type="modified residue" description="N6-(pyridoxal phosphate)lysine" evidence="2">
    <location>
        <position position="194"/>
    </location>
</feature>
<feature type="active site" description="Proton acceptor" evidence="1">
    <location>
        <position position="194"/>
    </location>
</feature>
<evidence type="ECO:0000256" key="1">
    <source>
        <dbReference type="PIRSR" id="PIRSR000390-1"/>
    </source>
</evidence>
<proteinExistence type="inferred from homology"/>
<dbReference type="EMBL" id="QREV01000005">
    <property type="protein sequence ID" value="RDU50533.1"/>
    <property type="molecule type" value="Genomic_DNA"/>
</dbReference>
<evidence type="ECO:0000313" key="4">
    <source>
        <dbReference type="EMBL" id="MBC8600806.1"/>
    </source>
</evidence>
<dbReference type="GO" id="GO:0000271">
    <property type="term" value="P:polysaccharide biosynthetic process"/>
    <property type="evidence" value="ECO:0007669"/>
    <property type="project" value="TreeGrafter"/>
</dbReference>
<protein>
    <submittedName>
        <fullName evidence="5">DegT/DnrJ/EryC1/StrS family aminotransferase</fullName>
    </submittedName>
</protein>
<keyword evidence="5" id="KW-0032">Aminotransferase</keyword>
<accession>A0A3D8HI31</accession>
<dbReference type="InterPro" id="IPR015421">
    <property type="entry name" value="PyrdxlP-dep_Trfase_major"/>
</dbReference>
<dbReference type="GO" id="GO:0030170">
    <property type="term" value="F:pyridoxal phosphate binding"/>
    <property type="evidence" value="ECO:0007669"/>
    <property type="project" value="TreeGrafter"/>
</dbReference>
<sequence length="382" mass="42396">MFEEQIQMVDLHGQYLRFKEEIDAAMQHVIDNCAFINGPQVKTFSAHLGEYLRIPYVIPCGNGTDALQIALMALELEPGDEVILPAFTYIAAAEVVALLGLTPVLVDVDPRTFNIDPQKIEAAVSERTRAIIAVHLFGQSCEMEKIMALADAYHLYVIEDNAQSIGAEYTFPDGRVQKAGTIGHIGITSFFPSKPLACYGDGGALMTQDEALATRIRMIANHGQECKYHHKRIGCNSRLDTLQAAILDVKLKHITAFTEARRKVAAHYDETLAACEQFVLPVRSPFSTHVYHQYTIQVKDANRDALQGLLKERGIPSMVYYPLPVHHQEAYGSISRISGSLDVATRLCESVLSLPIHTEMPIEQQQYITETLVEASSKLALK</sequence>
<dbReference type="Gene3D" id="3.40.640.10">
    <property type="entry name" value="Type I PLP-dependent aspartate aminotransferase-like (Major domain)"/>
    <property type="match status" value="1"/>
</dbReference>
<dbReference type="Pfam" id="PF01041">
    <property type="entry name" value="DegT_DnrJ_EryC1"/>
    <property type="match status" value="1"/>
</dbReference>
<dbReference type="InterPro" id="IPR015424">
    <property type="entry name" value="PyrdxlP-dep_Trfase"/>
</dbReference>
<dbReference type="Proteomes" id="UP000629596">
    <property type="component" value="Unassembled WGS sequence"/>
</dbReference>
<dbReference type="PIRSF" id="PIRSF000390">
    <property type="entry name" value="PLP_StrS"/>
    <property type="match status" value="1"/>
</dbReference>
<gene>
    <name evidence="5" type="ORF">DWU89_03665</name>
    <name evidence="4" type="ORF">H8784_03615</name>
</gene>
<dbReference type="PANTHER" id="PTHR30244">
    <property type="entry name" value="TRANSAMINASE"/>
    <property type="match status" value="1"/>
</dbReference>
<dbReference type="EMBL" id="JACRTI010000005">
    <property type="protein sequence ID" value="MBC8600806.1"/>
    <property type="molecule type" value="Genomic_DNA"/>
</dbReference>
<dbReference type="Proteomes" id="UP000256321">
    <property type="component" value="Unassembled WGS sequence"/>
</dbReference>
<evidence type="ECO:0000256" key="3">
    <source>
        <dbReference type="RuleBase" id="RU004508"/>
    </source>
</evidence>
<dbReference type="CDD" id="cd00616">
    <property type="entry name" value="AHBA_syn"/>
    <property type="match status" value="1"/>
</dbReference>
<evidence type="ECO:0000313" key="5">
    <source>
        <dbReference type="EMBL" id="RDU50533.1"/>
    </source>
</evidence>
<dbReference type="InterPro" id="IPR015422">
    <property type="entry name" value="PyrdxlP-dep_Trfase_small"/>
</dbReference>
<reference evidence="4 7" key="2">
    <citation type="submission" date="2020-08" db="EMBL/GenBank/DDBJ databases">
        <title>Genome public.</title>
        <authorList>
            <person name="Liu C."/>
            <person name="Sun Q."/>
        </authorList>
    </citation>
    <scope>NUCLEOTIDE SEQUENCE [LARGE SCALE GENOMIC DNA]</scope>
    <source>
        <strain evidence="4 7">426_9</strain>
    </source>
</reference>
<comment type="similarity">
    <text evidence="3">Belongs to the DegT/DnrJ/EryC1 family.</text>
</comment>
<dbReference type="AlphaFoldDB" id="A0A3D8HI31"/>
<keyword evidence="2 3" id="KW-0663">Pyridoxal phosphate</keyword>
<evidence type="ECO:0000313" key="6">
    <source>
        <dbReference type="Proteomes" id="UP000256321"/>
    </source>
</evidence>
<keyword evidence="7" id="KW-1185">Reference proteome</keyword>
<evidence type="ECO:0000313" key="7">
    <source>
        <dbReference type="Proteomes" id="UP000629596"/>
    </source>
</evidence>
<name>A0A3D8HI31_9BACT</name>
<dbReference type="RefSeq" id="WP_115498319.1">
    <property type="nucleotide sequence ID" value="NZ_JACRTI010000005.1"/>
</dbReference>
<keyword evidence="5" id="KW-0808">Transferase</keyword>
<dbReference type="Gene3D" id="3.90.1150.10">
    <property type="entry name" value="Aspartate Aminotransferase, domain 1"/>
    <property type="match status" value="1"/>
</dbReference>
<reference evidence="5 6" key="1">
    <citation type="submission" date="2018-07" db="EMBL/GenBank/DDBJ databases">
        <title>Parabacteroides acidifaciens nov. sp., isolated from human feces.</title>
        <authorList>
            <person name="Wang Y.J."/>
        </authorList>
    </citation>
    <scope>NUCLEOTIDE SEQUENCE [LARGE SCALE GENOMIC DNA]</scope>
    <source>
        <strain evidence="5 6">426-9</strain>
    </source>
</reference>